<reference evidence="4 5" key="1">
    <citation type="submission" date="2015-03" db="EMBL/GenBank/DDBJ databases">
        <authorList>
            <consortium name="Pathogen Informatics"/>
        </authorList>
    </citation>
    <scope>NUCLEOTIDE SEQUENCE [LARGE SCALE GENOMIC DNA]</scope>
    <source>
        <strain evidence="2 4">H09601792</strain>
        <strain evidence="3 5">P00601463</strain>
    </source>
</reference>
<dbReference type="EMBL" id="CFOH01001143">
    <property type="protein sequence ID" value="CFE79905.1"/>
    <property type="molecule type" value="Genomic_DNA"/>
</dbReference>
<dbReference type="Proteomes" id="UP000048600">
    <property type="component" value="Unassembled WGS sequence"/>
</dbReference>
<evidence type="ECO:0000313" key="3">
    <source>
        <dbReference type="EMBL" id="COX25859.1"/>
    </source>
</evidence>
<evidence type="ECO:0000256" key="1">
    <source>
        <dbReference type="SAM" id="MobiDB-lite"/>
    </source>
</evidence>
<name>A0A655JNK5_MYCTX</name>
<feature type="compositionally biased region" description="Polar residues" evidence="1">
    <location>
        <begin position="53"/>
        <end position="64"/>
    </location>
</feature>
<sequence length="64" mass="6491">MARSAADSSWTASAGSSRPTSAVRNTATRASLDFAADELPRSNAALPDLSVSPKASTVTLGRPS</sequence>
<proteinExistence type="predicted"/>
<accession>A0A655JNK5</accession>
<gene>
    <name evidence="2" type="ORF">ERS007688_04205</name>
    <name evidence="3" type="ORF">ERS007741_04070</name>
</gene>
<evidence type="ECO:0000313" key="5">
    <source>
        <dbReference type="Proteomes" id="UP000048600"/>
    </source>
</evidence>
<organism evidence="3 5">
    <name type="scientific">Mycobacterium tuberculosis</name>
    <dbReference type="NCBI Taxonomy" id="1773"/>
    <lineage>
        <taxon>Bacteria</taxon>
        <taxon>Bacillati</taxon>
        <taxon>Actinomycetota</taxon>
        <taxon>Actinomycetes</taxon>
        <taxon>Mycobacteriales</taxon>
        <taxon>Mycobacteriaceae</taxon>
        <taxon>Mycobacterium</taxon>
        <taxon>Mycobacterium tuberculosis complex</taxon>
    </lineage>
</organism>
<dbReference type="Proteomes" id="UP000046947">
    <property type="component" value="Unassembled WGS sequence"/>
</dbReference>
<protein>
    <submittedName>
        <fullName evidence="3">Uncharacterized protein</fullName>
    </submittedName>
</protein>
<evidence type="ECO:0000313" key="2">
    <source>
        <dbReference type="EMBL" id="CFE79905.1"/>
    </source>
</evidence>
<evidence type="ECO:0000313" key="4">
    <source>
        <dbReference type="Proteomes" id="UP000046947"/>
    </source>
</evidence>
<feature type="region of interest" description="Disordered" evidence="1">
    <location>
        <begin position="45"/>
        <end position="64"/>
    </location>
</feature>
<dbReference type="AlphaFoldDB" id="A0A655JNK5"/>
<feature type="region of interest" description="Disordered" evidence="1">
    <location>
        <begin position="1"/>
        <end position="25"/>
    </location>
</feature>
<dbReference type="EMBL" id="CHKL01000746">
    <property type="protein sequence ID" value="COX25859.1"/>
    <property type="molecule type" value="Genomic_DNA"/>
</dbReference>